<comment type="caution">
    <text evidence="4">The sequence shown here is derived from an EMBL/GenBank/DDBJ whole genome shotgun (WGS) entry which is preliminary data.</text>
</comment>
<feature type="domain" description="Fumarylacetoacetase-like C-terminal" evidence="3">
    <location>
        <begin position="35"/>
        <end position="250"/>
    </location>
</feature>
<dbReference type="Pfam" id="PF01557">
    <property type="entry name" value="FAA_hydrolase"/>
    <property type="match status" value="1"/>
</dbReference>
<dbReference type="AlphaFoldDB" id="A0A0M0J8H9"/>
<sequence>MKAALIVGATIVAAAVLYHHRRRQLLSRLVRAGRKAVCVGKNYRDHITELVQLGPSWKAEEEPEPVLFLKPTTSYAFPGTQLVLPPRRTGARFPVRNGIHHELELAVIIGKTVKDVSEGDAMGAIAGYMLALDITERDEQTAAKDKGMPWTVSKSYDTFLPLSDPFELEAGEDWRTLRMWLDVNGQRRQACEAGAMIHSVPSLIAFISRIMTLEPGDLIVTGTPSGVGSLVPGDRITAGIVGHVEMAVEVVGVSSPIPSTIKSGARCARLSRGT</sequence>
<dbReference type="Proteomes" id="UP000037460">
    <property type="component" value="Unassembled WGS sequence"/>
</dbReference>
<evidence type="ECO:0000256" key="2">
    <source>
        <dbReference type="ARBA" id="ARBA00022723"/>
    </source>
</evidence>
<dbReference type="GO" id="GO:0046872">
    <property type="term" value="F:metal ion binding"/>
    <property type="evidence" value="ECO:0007669"/>
    <property type="project" value="UniProtKB-KW"/>
</dbReference>
<comment type="similarity">
    <text evidence="1">Belongs to the FAH family.</text>
</comment>
<dbReference type="GO" id="GO:0018773">
    <property type="term" value="F:acetylpyruvate hydrolase activity"/>
    <property type="evidence" value="ECO:0007669"/>
    <property type="project" value="TreeGrafter"/>
</dbReference>
<dbReference type="PANTHER" id="PTHR11820">
    <property type="entry name" value="ACYLPYRUVASE"/>
    <property type="match status" value="1"/>
</dbReference>
<evidence type="ECO:0000313" key="4">
    <source>
        <dbReference type="EMBL" id="KOO22513.1"/>
    </source>
</evidence>
<keyword evidence="2" id="KW-0479">Metal-binding</keyword>
<dbReference type="EMBL" id="JWZX01003272">
    <property type="protein sequence ID" value="KOO22513.1"/>
    <property type="molecule type" value="Genomic_DNA"/>
</dbReference>
<gene>
    <name evidence="4" type="ORF">Ctob_005258</name>
</gene>
<dbReference type="SUPFAM" id="SSF56529">
    <property type="entry name" value="FAH"/>
    <property type="match status" value="1"/>
</dbReference>
<accession>A0A0M0J8H9</accession>
<dbReference type="InterPro" id="IPR011234">
    <property type="entry name" value="Fumarylacetoacetase-like_C"/>
</dbReference>
<dbReference type="PANTHER" id="PTHR11820:SF7">
    <property type="entry name" value="ACYLPYRUVASE FAHD1, MITOCHONDRIAL"/>
    <property type="match status" value="1"/>
</dbReference>
<evidence type="ECO:0000313" key="5">
    <source>
        <dbReference type="Proteomes" id="UP000037460"/>
    </source>
</evidence>
<dbReference type="Gene3D" id="3.90.850.10">
    <property type="entry name" value="Fumarylacetoacetase-like, C-terminal domain"/>
    <property type="match status" value="1"/>
</dbReference>
<reference evidence="5" key="1">
    <citation type="journal article" date="2015" name="PLoS Genet.">
        <title>Genome Sequence and Transcriptome Analyses of Chrysochromulina tobin: Metabolic Tools for Enhanced Algal Fitness in the Prominent Order Prymnesiales (Haptophyceae).</title>
        <authorList>
            <person name="Hovde B.T."/>
            <person name="Deodato C.R."/>
            <person name="Hunsperger H.M."/>
            <person name="Ryken S.A."/>
            <person name="Yost W."/>
            <person name="Jha R.K."/>
            <person name="Patterson J."/>
            <person name="Monnat R.J. Jr."/>
            <person name="Barlow S.B."/>
            <person name="Starkenburg S.R."/>
            <person name="Cattolico R.A."/>
        </authorList>
    </citation>
    <scope>NUCLEOTIDE SEQUENCE</scope>
    <source>
        <strain evidence="5">CCMP291</strain>
    </source>
</reference>
<protein>
    <submittedName>
        <fullName evidence="4">Acylpyruvase mitochondrial</fullName>
    </submittedName>
</protein>
<evidence type="ECO:0000259" key="3">
    <source>
        <dbReference type="Pfam" id="PF01557"/>
    </source>
</evidence>
<name>A0A0M0J8H9_9EUKA</name>
<dbReference type="OrthoDB" id="411064at2759"/>
<dbReference type="InterPro" id="IPR036663">
    <property type="entry name" value="Fumarylacetoacetase_C_sf"/>
</dbReference>
<organism evidence="4 5">
    <name type="scientific">Chrysochromulina tobinii</name>
    <dbReference type="NCBI Taxonomy" id="1460289"/>
    <lineage>
        <taxon>Eukaryota</taxon>
        <taxon>Haptista</taxon>
        <taxon>Haptophyta</taxon>
        <taxon>Prymnesiophyceae</taxon>
        <taxon>Prymnesiales</taxon>
        <taxon>Chrysochromulinaceae</taxon>
        <taxon>Chrysochromulina</taxon>
    </lineage>
</organism>
<proteinExistence type="inferred from homology"/>
<dbReference type="GO" id="GO:0005739">
    <property type="term" value="C:mitochondrion"/>
    <property type="evidence" value="ECO:0007669"/>
    <property type="project" value="TreeGrafter"/>
</dbReference>
<keyword evidence="5" id="KW-1185">Reference proteome</keyword>
<evidence type="ECO:0000256" key="1">
    <source>
        <dbReference type="ARBA" id="ARBA00010211"/>
    </source>
</evidence>